<dbReference type="Pfam" id="PF00096">
    <property type="entry name" value="zf-C2H2"/>
    <property type="match status" value="1"/>
</dbReference>
<dbReference type="Gene3D" id="3.30.160.60">
    <property type="entry name" value="Classic Zinc Finger"/>
    <property type="match status" value="1"/>
</dbReference>
<dbReference type="SUPFAM" id="SSF57667">
    <property type="entry name" value="beta-beta-alpha zinc fingers"/>
    <property type="match status" value="1"/>
</dbReference>
<feature type="domain" description="C2H2-type" evidence="7">
    <location>
        <begin position="321"/>
        <end position="348"/>
    </location>
</feature>
<evidence type="ECO:0000256" key="2">
    <source>
        <dbReference type="ARBA" id="ARBA00022737"/>
    </source>
</evidence>
<dbReference type="EMBL" id="JBCLYO010000038">
    <property type="protein sequence ID" value="KAL0074991.1"/>
    <property type="molecule type" value="Genomic_DNA"/>
</dbReference>
<evidence type="ECO:0000256" key="1">
    <source>
        <dbReference type="ARBA" id="ARBA00022723"/>
    </source>
</evidence>
<dbReference type="PROSITE" id="PS50157">
    <property type="entry name" value="ZINC_FINGER_C2H2_2"/>
    <property type="match status" value="2"/>
</dbReference>
<keyword evidence="9" id="KW-1185">Reference proteome</keyword>
<dbReference type="PROSITE" id="PS00028">
    <property type="entry name" value="ZINC_FINGER_C2H2_1"/>
    <property type="match status" value="1"/>
</dbReference>
<reference evidence="8 9" key="1">
    <citation type="submission" date="2024-04" db="EMBL/GenBank/DDBJ databases">
        <title>Symmetric and asymmetric DNA N6-adenine methylation regulates different biological responses in Mucorales.</title>
        <authorList>
            <consortium name="Lawrence Berkeley National Laboratory"/>
            <person name="Lax C."/>
            <person name="Mondo S.J."/>
            <person name="Osorio-Concepcion M."/>
            <person name="Muszewska A."/>
            <person name="Corrochano-Luque M."/>
            <person name="Gutierrez G."/>
            <person name="Riley R."/>
            <person name="Lipzen A."/>
            <person name="Guo J."/>
            <person name="Hundley H."/>
            <person name="Amirebrahimi M."/>
            <person name="Ng V."/>
            <person name="Lorenzo-Gutierrez D."/>
            <person name="Binder U."/>
            <person name="Yang J."/>
            <person name="Song Y."/>
            <person name="Canovas D."/>
            <person name="Navarro E."/>
            <person name="Freitag M."/>
            <person name="Gabaldon T."/>
            <person name="Grigoriev I.V."/>
            <person name="Corrochano L.M."/>
            <person name="Nicolas F.E."/>
            <person name="Garre V."/>
        </authorList>
    </citation>
    <scope>NUCLEOTIDE SEQUENCE [LARGE SCALE GENOMIC DNA]</scope>
    <source>
        <strain evidence="8 9">L51</strain>
    </source>
</reference>
<dbReference type="PANTHER" id="PTHR24408:SF58">
    <property type="entry name" value="TRANSCRIPTION FACTOR (TFIIIA), PUTATIVE (AFU_ORTHOLOGUE AFUA_1G05150)-RELATED"/>
    <property type="match status" value="1"/>
</dbReference>
<keyword evidence="4" id="KW-0862">Zinc</keyword>
<accession>A0ABR3AJ62</accession>
<dbReference type="SMART" id="SM00355">
    <property type="entry name" value="ZnF_C2H2"/>
    <property type="match status" value="2"/>
</dbReference>
<evidence type="ECO:0000256" key="5">
    <source>
        <dbReference type="PROSITE-ProRule" id="PRU00042"/>
    </source>
</evidence>
<dbReference type="PANTHER" id="PTHR24408">
    <property type="entry name" value="ZINC FINGER PROTEIN"/>
    <property type="match status" value="1"/>
</dbReference>
<feature type="region of interest" description="Disordered" evidence="6">
    <location>
        <begin position="332"/>
        <end position="358"/>
    </location>
</feature>
<dbReference type="InterPro" id="IPR036236">
    <property type="entry name" value="Znf_C2H2_sf"/>
</dbReference>
<feature type="domain" description="C2H2-type" evidence="7">
    <location>
        <begin position="291"/>
        <end position="318"/>
    </location>
</feature>
<evidence type="ECO:0000313" key="9">
    <source>
        <dbReference type="Proteomes" id="UP001448207"/>
    </source>
</evidence>
<organism evidence="8 9">
    <name type="scientific">Phycomyces blakesleeanus</name>
    <dbReference type="NCBI Taxonomy" id="4837"/>
    <lineage>
        <taxon>Eukaryota</taxon>
        <taxon>Fungi</taxon>
        <taxon>Fungi incertae sedis</taxon>
        <taxon>Mucoromycota</taxon>
        <taxon>Mucoromycotina</taxon>
        <taxon>Mucoromycetes</taxon>
        <taxon>Mucorales</taxon>
        <taxon>Phycomycetaceae</taxon>
        <taxon>Phycomyces</taxon>
    </lineage>
</organism>
<gene>
    <name evidence="8" type="ORF">J3Q64DRAFT_1776214</name>
</gene>
<dbReference type="InterPro" id="IPR013087">
    <property type="entry name" value="Znf_C2H2_type"/>
</dbReference>
<dbReference type="Proteomes" id="UP001448207">
    <property type="component" value="Unassembled WGS sequence"/>
</dbReference>
<sequence length="358" mass="39247">MENSNSFFNVFISKPYYQDIDMNNLESIADSDIVCSVPIAVQNTNHHNISININDNSNHSDSFNDNSSYLSPYSITTSPLSPNGWNFSPQVPDFLSIPSYGSLSSTGDSSTTMCPGLTAQDDFYLEEHLSPYSPGLSSITGSVDCNSFCSYNSPYTFQHATPSPSYSPAIITNDLATPYDPTLGFTPWIDSWLPSDTPQALFSDDHNGTTLASIEQLMDQHLVIASPAAEHQPLHEPQHSHTVTIKAEDSNSNSSNSSGSANTATATATTVTATSVIISPEPAKKLGRALHKCMFCSHTSNRANNMKEHVRTHDPLRPKNYSCPVCDKKFARKHDMKRHTKSHSRSNVRQPRRKAAAV</sequence>
<name>A0ABR3AJ62_PHYBL</name>
<comment type="caution">
    <text evidence="8">The sequence shown here is derived from an EMBL/GenBank/DDBJ whole genome shotgun (WGS) entry which is preliminary data.</text>
</comment>
<evidence type="ECO:0000256" key="3">
    <source>
        <dbReference type="ARBA" id="ARBA00022771"/>
    </source>
</evidence>
<evidence type="ECO:0000259" key="7">
    <source>
        <dbReference type="PROSITE" id="PS50157"/>
    </source>
</evidence>
<evidence type="ECO:0000313" key="8">
    <source>
        <dbReference type="EMBL" id="KAL0074991.1"/>
    </source>
</evidence>
<keyword evidence="3 5" id="KW-0863">Zinc-finger</keyword>
<evidence type="ECO:0000256" key="4">
    <source>
        <dbReference type="ARBA" id="ARBA00022833"/>
    </source>
</evidence>
<keyword evidence="2" id="KW-0677">Repeat</keyword>
<protein>
    <recommendedName>
        <fullName evidence="7">C2H2-type domain-containing protein</fullName>
    </recommendedName>
</protein>
<proteinExistence type="predicted"/>
<keyword evidence="1" id="KW-0479">Metal-binding</keyword>
<evidence type="ECO:0000256" key="6">
    <source>
        <dbReference type="SAM" id="MobiDB-lite"/>
    </source>
</evidence>